<dbReference type="InterPro" id="IPR050417">
    <property type="entry name" value="Sugar_Epim/Isomerase"/>
</dbReference>
<reference evidence="1" key="1">
    <citation type="submission" date="2020-11" db="EMBL/GenBank/DDBJ databases">
        <authorList>
            <person name="Tran Van P."/>
        </authorList>
    </citation>
    <scope>NUCLEOTIDE SEQUENCE</scope>
</reference>
<dbReference type="InterPro" id="IPR036237">
    <property type="entry name" value="Xyl_isomerase-like_sf"/>
</dbReference>
<dbReference type="PANTHER" id="PTHR43489:SF6">
    <property type="entry name" value="HYDROXYPYRUVATE ISOMERASE-RELATED"/>
    <property type="match status" value="1"/>
</dbReference>
<protein>
    <recommendedName>
        <fullName evidence="2">Hydroxypyruvate isomerase</fullName>
    </recommendedName>
</protein>
<sequence>MSFRVCANLSFMFQETPSLLERYHLAKECGFKAVECAFPYQHKIEEVVEAKKSANVEQVLINVFPGLPAEKNVSDCNYQIDNRWVELAADMNYLTMYDNVAMCGTLSDGEIIEKGTNKNPLVKN</sequence>
<dbReference type="EMBL" id="OD567794">
    <property type="protein sequence ID" value="CAD7446158.1"/>
    <property type="molecule type" value="Genomic_DNA"/>
</dbReference>
<proteinExistence type="predicted"/>
<dbReference type="GO" id="GO:0046487">
    <property type="term" value="P:glyoxylate metabolic process"/>
    <property type="evidence" value="ECO:0007669"/>
    <property type="project" value="TreeGrafter"/>
</dbReference>
<dbReference type="SUPFAM" id="SSF51658">
    <property type="entry name" value="Xylose isomerase-like"/>
    <property type="match status" value="1"/>
</dbReference>
<dbReference type="AlphaFoldDB" id="A0A7R9F5G2"/>
<accession>A0A7R9F5G2</accession>
<dbReference type="PANTHER" id="PTHR43489">
    <property type="entry name" value="ISOMERASE"/>
    <property type="match status" value="1"/>
</dbReference>
<name>A0A7R9F5G2_9NEOP</name>
<gene>
    <name evidence="1" type="ORF">TBIB3V08_LOCUS8493</name>
</gene>
<organism evidence="1">
    <name type="scientific">Timema bartmani</name>
    <dbReference type="NCBI Taxonomy" id="61472"/>
    <lineage>
        <taxon>Eukaryota</taxon>
        <taxon>Metazoa</taxon>
        <taxon>Ecdysozoa</taxon>
        <taxon>Arthropoda</taxon>
        <taxon>Hexapoda</taxon>
        <taxon>Insecta</taxon>
        <taxon>Pterygota</taxon>
        <taxon>Neoptera</taxon>
        <taxon>Polyneoptera</taxon>
        <taxon>Phasmatodea</taxon>
        <taxon>Timematodea</taxon>
        <taxon>Timematoidea</taxon>
        <taxon>Timematidae</taxon>
        <taxon>Timema</taxon>
    </lineage>
</organism>
<dbReference type="GO" id="GO:0008903">
    <property type="term" value="F:hydroxypyruvate isomerase activity"/>
    <property type="evidence" value="ECO:0007669"/>
    <property type="project" value="TreeGrafter"/>
</dbReference>
<evidence type="ECO:0008006" key="2">
    <source>
        <dbReference type="Google" id="ProtNLM"/>
    </source>
</evidence>
<dbReference type="Gene3D" id="3.20.20.150">
    <property type="entry name" value="Divalent-metal-dependent TIM barrel enzymes"/>
    <property type="match status" value="1"/>
</dbReference>
<evidence type="ECO:0000313" key="1">
    <source>
        <dbReference type="EMBL" id="CAD7446158.1"/>
    </source>
</evidence>